<dbReference type="PaxDb" id="547559-Nmag_3328"/>
<dbReference type="STRING" id="547559.Nmag_3328"/>
<dbReference type="Pfam" id="PF00571">
    <property type="entry name" value="CBS"/>
    <property type="match status" value="2"/>
</dbReference>
<evidence type="ECO:0000259" key="6">
    <source>
        <dbReference type="PROSITE" id="PS51901"/>
    </source>
</evidence>
<feature type="domain" description="CBS" evidence="5">
    <location>
        <begin position="75"/>
        <end position="133"/>
    </location>
</feature>
<feature type="binding site" evidence="3">
    <location>
        <position position="209"/>
    </location>
    <ligand>
        <name>Zn(2+)</name>
        <dbReference type="ChEBI" id="CHEBI:29105"/>
    </ligand>
</feature>
<dbReference type="GO" id="GO:0046872">
    <property type="term" value="F:metal ion binding"/>
    <property type="evidence" value="ECO:0007669"/>
    <property type="project" value="UniProtKB-KW"/>
</dbReference>
<dbReference type="AlphaFoldDB" id="D3SSN3"/>
<dbReference type="Pfam" id="PF24458">
    <property type="entry name" value="DUF7573"/>
    <property type="match status" value="1"/>
</dbReference>
<dbReference type="InterPro" id="IPR000644">
    <property type="entry name" value="CBS_dom"/>
</dbReference>
<dbReference type="PROSITE" id="PS51901">
    <property type="entry name" value="ACP_MB"/>
    <property type="match status" value="1"/>
</dbReference>
<organism evidence="7 9">
    <name type="scientific">Natrialba magadii (strain ATCC 43099 / DSM 3394 / CCM 3739 / CIP 104546 / IAM 13178 / JCM 8861 / NBRC 102185 / NCIMB 2190 / MS3)</name>
    <name type="common">Natronobacterium magadii</name>
    <dbReference type="NCBI Taxonomy" id="547559"/>
    <lineage>
        <taxon>Archaea</taxon>
        <taxon>Methanobacteriati</taxon>
        <taxon>Methanobacteriota</taxon>
        <taxon>Stenosarchaea group</taxon>
        <taxon>Halobacteria</taxon>
        <taxon>Halobacteriales</taxon>
        <taxon>Natrialbaceae</taxon>
        <taxon>Natrialba</taxon>
    </lineage>
</organism>
<evidence type="ECO:0000313" key="8">
    <source>
        <dbReference type="EMBL" id="ELY28396.1"/>
    </source>
</evidence>
<name>D3SSN3_NATMM</name>
<dbReference type="CDD" id="cd02205">
    <property type="entry name" value="CBS_pair_SF"/>
    <property type="match status" value="1"/>
</dbReference>
<keyword evidence="1 2" id="KW-0129">CBS domain</keyword>
<accession>D3SSN3</accession>
<dbReference type="PANTHER" id="PTHR43080:SF2">
    <property type="entry name" value="CBS DOMAIN-CONTAINING PROTEIN"/>
    <property type="match status" value="1"/>
</dbReference>
<dbReference type="RefSeq" id="WP_004215890.1">
    <property type="nucleotide sequence ID" value="NC_013922.1"/>
</dbReference>
<dbReference type="InterPro" id="IPR044065">
    <property type="entry name" value="ACP_MB"/>
</dbReference>
<dbReference type="InterPro" id="IPR051257">
    <property type="entry name" value="Diverse_CBS-Domain"/>
</dbReference>
<sequence>MESELSVRDVLTSEYVGVSESDTVQGAVSLMRAEQTGCVLVVRGPDPVGIMTEWDVLGLVEDGGDPAETTVGEIMTSPVITVDPTQSVPDAATIMARESIRNLVVDSNDEVLGLVTQRDIIAAAGSFQPTTQSRSRNQSSDPAANGFSEEEPADERLAAMPLTGTEHEPQDQIQPNGGDEYSTQGVCETCGSLADELWDSNGQFVCSDCRSV</sequence>
<dbReference type="SMART" id="SM00116">
    <property type="entry name" value="CBS"/>
    <property type="match status" value="2"/>
</dbReference>
<dbReference type="PANTHER" id="PTHR43080">
    <property type="entry name" value="CBS DOMAIN-CONTAINING PROTEIN CBSX3, MITOCHONDRIAL"/>
    <property type="match status" value="1"/>
</dbReference>
<keyword evidence="3" id="KW-0862">Zinc</keyword>
<proteinExistence type="predicted"/>
<reference evidence="9" key="1">
    <citation type="submission" date="2010-02" db="EMBL/GenBank/DDBJ databases">
        <title>Complete sequence of chromosome of Natrialba magadii ATCC 43099.</title>
        <authorList>
            <consortium name="US DOE Joint Genome Institute"/>
            <person name="Lucas S."/>
            <person name="Copeland A."/>
            <person name="Lapidus A."/>
            <person name="Cheng J.-F."/>
            <person name="Bruce D."/>
            <person name="Goodwin L."/>
            <person name="Pitluck S."/>
            <person name="Davenport K."/>
            <person name="Saunders E."/>
            <person name="Detter J.C."/>
            <person name="Han C."/>
            <person name="Tapia R."/>
            <person name="Land M."/>
            <person name="Hauser L."/>
            <person name="Kyrpides N."/>
            <person name="Mikhailova N."/>
            <person name="De Castro R.E."/>
            <person name="Maupin-Furlow J.A."/>
            <person name="Woyke T."/>
        </authorList>
    </citation>
    <scope>NUCLEOTIDE SEQUENCE [LARGE SCALE GENOMIC DNA]</scope>
    <source>
        <strain evidence="9">ATCC 43099 / DSM 3394 / CCM 3739 / CIP 104546 / IAM 13178 / JCM 8861 / NBRC 102185 / NCIMB 2190 / MS3</strain>
    </source>
</reference>
<dbReference type="Gene3D" id="3.10.580.10">
    <property type="entry name" value="CBS-domain"/>
    <property type="match status" value="1"/>
</dbReference>
<dbReference type="InterPro" id="IPR046342">
    <property type="entry name" value="CBS_dom_sf"/>
</dbReference>
<feature type="binding site" evidence="3">
    <location>
        <position position="206"/>
    </location>
    <ligand>
        <name>Fe cation</name>
        <dbReference type="ChEBI" id="CHEBI:24875"/>
    </ligand>
</feature>
<evidence type="ECO:0000313" key="7">
    <source>
        <dbReference type="EMBL" id="ADD06878.1"/>
    </source>
</evidence>
<dbReference type="PATRIC" id="fig|547559.17.peg.2687"/>
<dbReference type="InterPro" id="IPR055995">
    <property type="entry name" value="DUF7573"/>
</dbReference>
<feature type="domain" description="CBS" evidence="5">
    <location>
        <begin position="11"/>
        <end position="66"/>
    </location>
</feature>
<reference evidence="8 10" key="3">
    <citation type="journal article" date="2014" name="PLoS Genet.">
        <title>Phylogenetically driven sequencing of extremely halophilic archaea reveals strategies for static and dynamic osmo-response.</title>
        <authorList>
            <person name="Becker E.A."/>
            <person name="Seitzer P.M."/>
            <person name="Tritt A."/>
            <person name="Larsen D."/>
            <person name="Krusor M."/>
            <person name="Yao A.I."/>
            <person name="Wu D."/>
            <person name="Madern D."/>
            <person name="Eisen J.A."/>
            <person name="Darling A.E."/>
            <person name="Facciotti M.T."/>
        </authorList>
    </citation>
    <scope>NUCLEOTIDE SEQUENCE [LARGE SCALE GENOMIC DNA]</scope>
    <source>
        <strain evidence="10">ATCC 43099 / DSM 3394 / CCM 3739 / CIP 104546 / IAM 13178 / JCM 8861 / NBRC 102185 / NCIMB 2190 / MS3</strain>
        <strain evidence="8">MS-3</strain>
    </source>
</reference>
<feature type="binding site" evidence="3">
    <location>
        <position position="190"/>
    </location>
    <ligand>
        <name>Zn(2+)</name>
        <dbReference type="ChEBI" id="CHEBI:29105"/>
    </ligand>
</feature>
<keyword evidence="3" id="KW-0408">Iron</keyword>
<evidence type="ECO:0000256" key="2">
    <source>
        <dbReference type="PROSITE-ProRule" id="PRU00703"/>
    </source>
</evidence>
<feature type="binding site" evidence="3">
    <location>
        <position position="206"/>
    </location>
    <ligand>
        <name>Zn(2+)</name>
        <dbReference type="ChEBI" id="CHEBI:29105"/>
    </ligand>
</feature>
<gene>
    <name evidence="7" type="ordered locus">Nmag_3328</name>
    <name evidence="8" type="ORF">C500_13582</name>
</gene>
<keyword evidence="9" id="KW-1185">Reference proteome</keyword>
<evidence type="ECO:0000313" key="10">
    <source>
        <dbReference type="Proteomes" id="UP000011543"/>
    </source>
</evidence>
<evidence type="ECO:0000259" key="5">
    <source>
        <dbReference type="PROSITE" id="PS51371"/>
    </source>
</evidence>
<feature type="compositionally biased region" description="Polar residues" evidence="4">
    <location>
        <begin position="127"/>
        <end position="142"/>
    </location>
</feature>
<feature type="domain" description="ACP-type MB" evidence="6">
    <location>
        <begin position="182"/>
        <end position="212"/>
    </location>
</feature>
<reference evidence="7" key="4">
    <citation type="submission" date="2016-09" db="EMBL/GenBank/DDBJ databases">
        <authorList>
            <person name="Pfeiffer F."/>
        </authorList>
    </citation>
    <scope>NUCLEOTIDE SEQUENCE</scope>
    <source>
        <strain evidence="7">ATCC 43099</strain>
    </source>
</reference>
<feature type="binding site" evidence="3">
    <location>
        <position position="187"/>
    </location>
    <ligand>
        <name>Fe cation</name>
        <dbReference type="ChEBI" id="CHEBI:24875"/>
    </ligand>
</feature>
<protein>
    <submittedName>
        <fullName evidence="7">CBS domain protein</fullName>
    </submittedName>
    <submittedName>
        <fullName evidence="8">Signal transduction protein with CBS domains</fullName>
    </submittedName>
</protein>
<evidence type="ECO:0000256" key="3">
    <source>
        <dbReference type="PROSITE-ProRule" id="PRU01249"/>
    </source>
</evidence>
<keyword evidence="3" id="KW-0479">Metal-binding</keyword>
<dbReference type="PROSITE" id="PS51371">
    <property type="entry name" value="CBS"/>
    <property type="match status" value="2"/>
</dbReference>
<dbReference type="GeneID" id="8826193"/>
<feature type="region of interest" description="Disordered" evidence="4">
    <location>
        <begin position="126"/>
        <end position="152"/>
    </location>
</feature>
<feature type="binding site" evidence="3">
    <location>
        <position position="187"/>
    </location>
    <ligand>
        <name>Zn(2+)</name>
        <dbReference type="ChEBI" id="CHEBI:29105"/>
    </ligand>
</feature>
<feature type="binding site" evidence="3">
    <location>
        <position position="190"/>
    </location>
    <ligand>
        <name>Fe cation</name>
        <dbReference type="ChEBI" id="CHEBI:24875"/>
    </ligand>
</feature>
<dbReference type="EMBL" id="CP001932">
    <property type="protein sequence ID" value="ADD06878.1"/>
    <property type="molecule type" value="Genomic_DNA"/>
</dbReference>
<evidence type="ECO:0000256" key="1">
    <source>
        <dbReference type="ARBA" id="ARBA00023122"/>
    </source>
</evidence>
<feature type="binding site" evidence="3">
    <location>
        <position position="209"/>
    </location>
    <ligand>
        <name>Fe cation</name>
        <dbReference type="ChEBI" id="CHEBI:24875"/>
    </ligand>
</feature>
<evidence type="ECO:0000256" key="4">
    <source>
        <dbReference type="SAM" id="MobiDB-lite"/>
    </source>
</evidence>
<dbReference type="EMBL" id="AOHS01000042">
    <property type="protein sequence ID" value="ELY28396.1"/>
    <property type="molecule type" value="Genomic_DNA"/>
</dbReference>
<dbReference type="OrthoDB" id="65817at2157"/>
<dbReference type="Proteomes" id="UP000011543">
    <property type="component" value="Unassembled WGS sequence"/>
</dbReference>
<dbReference type="SUPFAM" id="SSF54631">
    <property type="entry name" value="CBS-domain pair"/>
    <property type="match status" value="1"/>
</dbReference>
<dbReference type="eggNOG" id="arCOG00606">
    <property type="taxonomic scope" value="Archaea"/>
</dbReference>
<evidence type="ECO:0000313" key="9">
    <source>
        <dbReference type="Proteomes" id="UP000001879"/>
    </source>
</evidence>
<dbReference type="HOGENOM" id="CLU_040681_7_0_2"/>
<dbReference type="KEGG" id="nmg:Nmag_3328"/>
<reference evidence="7 9" key="2">
    <citation type="journal article" date="2012" name="BMC Genomics">
        <title>A comparative genomics perspective on the genetic content of the alkaliphilic haloarchaeon Natrialba magadii ATCC 43099T.</title>
        <authorList>
            <person name="Siddaramappa S."/>
            <person name="Challacombe J.F."/>
            <person name="Decastro R.E."/>
            <person name="Pfeiffer F."/>
            <person name="Sastre D.E."/>
            <person name="Gimenez M.I."/>
            <person name="Paggi R.A."/>
            <person name="Detter J.C."/>
            <person name="Davenport K.W."/>
            <person name="Goodwin L.A."/>
            <person name="Kyrpides N."/>
            <person name="Tapia R."/>
            <person name="Pitluck S."/>
            <person name="Lucas S."/>
            <person name="Woyke T."/>
            <person name="Maupin-Furlow J.A."/>
        </authorList>
    </citation>
    <scope>NUCLEOTIDE SEQUENCE [LARGE SCALE GENOMIC DNA]</scope>
    <source>
        <strain evidence="7">ATCC 43099</strain>
        <strain evidence="9">ATCC 43099 / DSM 3394 / CCM 3739 / CIP 104546 / IAM 13178 / JCM 8861 / NBRC 102185 / NCIMB 2190 / MS3</strain>
    </source>
</reference>
<dbReference type="Proteomes" id="UP000001879">
    <property type="component" value="Chromosome"/>
</dbReference>